<reference evidence="1" key="1">
    <citation type="submission" date="2014-11" db="EMBL/GenBank/DDBJ databases">
        <authorList>
            <person name="Amaro Gonzalez C."/>
        </authorList>
    </citation>
    <scope>NUCLEOTIDE SEQUENCE</scope>
</reference>
<sequence length="31" mass="3507">MTGGRDFSLSGFSLSSGVPPWCFYFSRTRFI</sequence>
<dbReference type="AlphaFoldDB" id="A0A0E9TJ71"/>
<reference evidence="1" key="2">
    <citation type="journal article" date="2015" name="Fish Shellfish Immunol.">
        <title>Early steps in the European eel (Anguilla anguilla)-Vibrio vulnificus interaction in the gills: Role of the RtxA13 toxin.</title>
        <authorList>
            <person name="Callol A."/>
            <person name="Pajuelo D."/>
            <person name="Ebbesson L."/>
            <person name="Teles M."/>
            <person name="MacKenzie S."/>
            <person name="Amaro C."/>
        </authorList>
    </citation>
    <scope>NUCLEOTIDE SEQUENCE</scope>
</reference>
<organism evidence="1">
    <name type="scientific">Anguilla anguilla</name>
    <name type="common">European freshwater eel</name>
    <name type="synonym">Muraena anguilla</name>
    <dbReference type="NCBI Taxonomy" id="7936"/>
    <lineage>
        <taxon>Eukaryota</taxon>
        <taxon>Metazoa</taxon>
        <taxon>Chordata</taxon>
        <taxon>Craniata</taxon>
        <taxon>Vertebrata</taxon>
        <taxon>Euteleostomi</taxon>
        <taxon>Actinopterygii</taxon>
        <taxon>Neopterygii</taxon>
        <taxon>Teleostei</taxon>
        <taxon>Anguilliformes</taxon>
        <taxon>Anguillidae</taxon>
        <taxon>Anguilla</taxon>
    </lineage>
</organism>
<name>A0A0E9TJ71_ANGAN</name>
<proteinExistence type="predicted"/>
<accession>A0A0E9TJ71</accession>
<evidence type="ECO:0000313" key="1">
    <source>
        <dbReference type="EMBL" id="JAH53651.1"/>
    </source>
</evidence>
<dbReference type="EMBL" id="GBXM01054926">
    <property type="protein sequence ID" value="JAH53651.1"/>
    <property type="molecule type" value="Transcribed_RNA"/>
</dbReference>
<protein>
    <submittedName>
        <fullName evidence="1">Uncharacterized protein</fullName>
    </submittedName>
</protein>